<gene>
    <name evidence="1" type="ORF">LSH36_57g08132</name>
</gene>
<evidence type="ECO:0000313" key="2">
    <source>
        <dbReference type="Proteomes" id="UP001208570"/>
    </source>
</evidence>
<proteinExistence type="predicted"/>
<keyword evidence="2" id="KW-1185">Reference proteome</keyword>
<dbReference type="AlphaFoldDB" id="A0AAD9K590"/>
<sequence length="43" mass="4753">MLDGQAVWRLLSADGSHSPCVCGFLFSSVRQLTTTGHGNRKYR</sequence>
<name>A0AAD9K590_9ANNE</name>
<organism evidence="1 2">
    <name type="scientific">Paralvinella palmiformis</name>
    <dbReference type="NCBI Taxonomy" id="53620"/>
    <lineage>
        <taxon>Eukaryota</taxon>
        <taxon>Metazoa</taxon>
        <taxon>Spiralia</taxon>
        <taxon>Lophotrochozoa</taxon>
        <taxon>Annelida</taxon>
        <taxon>Polychaeta</taxon>
        <taxon>Sedentaria</taxon>
        <taxon>Canalipalpata</taxon>
        <taxon>Terebellida</taxon>
        <taxon>Terebelliformia</taxon>
        <taxon>Alvinellidae</taxon>
        <taxon>Paralvinella</taxon>
    </lineage>
</organism>
<accession>A0AAD9K590</accession>
<comment type="caution">
    <text evidence="1">The sequence shown here is derived from an EMBL/GenBank/DDBJ whole genome shotgun (WGS) entry which is preliminary data.</text>
</comment>
<dbReference type="Proteomes" id="UP001208570">
    <property type="component" value="Unassembled WGS sequence"/>
</dbReference>
<evidence type="ECO:0000313" key="1">
    <source>
        <dbReference type="EMBL" id="KAK2164957.1"/>
    </source>
</evidence>
<reference evidence="1" key="1">
    <citation type="journal article" date="2023" name="Mol. Biol. Evol.">
        <title>Third-Generation Sequencing Reveals the Adaptive Role of the Epigenome in Three Deep-Sea Polychaetes.</title>
        <authorList>
            <person name="Perez M."/>
            <person name="Aroh O."/>
            <person name="Sun Y."/>
            <person name="Lan Y."/>
            <person name="Juniper S.K."/>
            <person name="Young C.R."/>
            <person name="Angers B."/>
            <person name="Qian P.Y."/>
        </authorList>
    </citation>
    <scope>NUCLEOTIDE SEQUENCE</scope>
    <source>
        <strain evidence="1">P08H-3</strain>
    </source>
</reference>
<protein>
    <submittedName>
        <fullName evidence="1">Uncharacterized protein</fullName>
    </submittedName>
</protein>
<dbReference type="EMBL" id="JAODUP010000057">
    <property type="protein sequence ID" value="KAK2164957.1"/>
    <property type="molecule type" value="Genomic_DNA"/>
</dbReference>